<feature type="compositionally biased region" description="Low complexity" evidence="1">
    <location>
        <begin position="490"/>
        <end position="501"/>
    </location>
</feature>
<dbReference type="eggNOG" id="KOG4713">
    <property type="taxonomic scope" value="Eukaryota"/>
</dbReference>
<dbReference type="AlphaFoldDB" id="W5MEM0"/>
<dbReference type="STRING" id="7918.ENSLOCP00000006829"/>
<feature type="compositionally biased region" description="Basic and acidic residues" evidence="1">
    <location>
        <begin position="354"/>
        <end position="363"/>
    </location>
</feature>
<dbReference type="GeneTree" id="ENSGT00500000044984"/>
<feature type="compositionally biased region" description="Low complexity" evidence="1">
    <location>
        <begin position="364"/>
        <end position="374"/>
    </location>
</feature>
<dbReference type="InParanoid" id="W5MEM0"/>
<reference evidence="2" key="3">
    <citation type="submission" date="2025-09" db="UniProtKB">
        <authorList>
            <consortium name="Ensembl"/>
        </authorList>
    </citation>
    <scope>IDENTIFICATION</scope>
</reference>
<dbReference type="GO" id="GO:0005814">
    <property type="term" value="C:centriole"/>
    <property type="evidence" value="ECO:0000318"/>
    <property type="project" value="GO_Central"/>
</dbReference>
<accession>W5MEM0</accession>
<dbReference type="PANTHER" id="PTHR14926">
    <property type="entry name" value="M-PHASE PHOSPHOPROTEIN 9"/>
    <property type="match status" value="1"/>
</dbReference>
<feature type="compositionally biased region" description="Polar residues" evidence="1">
    <location>
        <begin position="1000"/>
        <end position="1017"/>
    </location>
</feature>
<feature type="region of interest" description="Disordered" evidence="1">
    <location>
        <begin position="172"/>
        <end position="218"/>
    </location>
</feature>
<dbReference type="Bgee" id="ENSLOCG00000005656">
    <property type="expression patterns" value="Expressed in testis and 13 other cell types or tissues"/>
</dbReference>
<protein>
    <submittedName>
        <fullName evidence="2">M-phase phosphoprotein 9</fullName>
    </submittedName>
</protein>
<reference evidence="2" key="2">
    <citation type="submission" date="2025-08" db="UniProtKB">
        <authorList>
            <consortium name="Ensembl"/>
        </authorList>
    </citation>
    <scope>IDENTIFICATION</scope>
</reference>
<feature type="region of interest" description="Disordered" evidence="1">
    <location>
        <begin position="854"/>
        <end position="873"/>
    </location>
</feature>
<feature type="region of interest" description="Disordered" evidence="1">
    <location>
        <begin position="447"/>
        <end position="577"/>
    </location>
</feature>
<feature type="compositionally biased region" description="Polar residues" evidence="1">
    <location>
        <begin position="524"/>
        <end position="547"/>
    </location>
</feature>
<feature type="compositionally biased region" description="Polar residues" evidence="1">
    <location>
        <begin position="554"/>
        <end position="575"/>
    </location>
</feature>
<dbReference type="OMA" id="DEGPNSW"/>
<feature type="region of interest" description="Disordered" evidence="1">
    <location>
        <begin position="233"/>
        <end position="381"/>
    </location>
</feature>
<evidence type="ECO:0000313" key="3">
    <source>
        <dbReference type="Proteomes" id="UP000018468"/>
    </source>
</evidence>
<feature type="compositionally biased region" description="Polar residues" evidence="1">
    <location>
        <begin position="311"/>
        <end position="324"/>
    </location>
</feature>
<dbReference type="PANTHER" id="PTHR14926:SF1">
    <property type="entry name" value="M-PHASE PHOSPHOPROTEIN 9"/>
    <property type="match status" value="1"/>
</dbReference>
<dbReference type="Proteomes" id="UP000018468">
    <property type="component" value="Linkage group LG20"/>
</dbReference>
<feature type="compositionally biased region" description="Low complexity" evidence="1">
    <location>
        <begin position="858"/>
        <end position="867"/>
    </location>
</feature>
<feature type="compositionally biased region" description="Basic and acidic residues" evidence="1">
    <location>
        <begin position="447"/>
        <end position="457"/>
    </location>
</feature>
<keyword evidence="3" id="KW-1185">Reference proteome</keyword>
<dbReference type="Ensembl" id="ENSLOCT00000006837.1">
    <property type="protein sequence ID" value="ENSLOCP00000006829.1"/>
    <property type="gene ID" value="ENSLOCG00000005656.1"/>
</dbReference>
<dbReference type="InterPro" id="IPR026636">
    <property type="entry name" value="MPHOSPH9"/>
</dbReference>
<dbReference type="Gene3D" id="1.20.5.340">
    <property type="match status" value="1"/>
</dbReference>
<feature type="compositionally biased region" description="Basic and acidic residues" evidence="1">
    <location>
        <begin position="909"/>
        <end position="929"/>
    </location>
</feature>
<proteinExistence type="predicted"/>
<evidence type="ECO:0000256" key="1">
    <source>
        <dbReference type="SAM" id="MobiDB-lite"/>
    </source>
</evidence>
<name>W5MEM0_LEPOC</name>
<sequence length="1223" mass="135690">MSTDDSISEDVSTSAALSHENAETSGGKESEASILSSEEAAPGLAGPEEEHAAGGSIRKLRGIFPTTPGNPCLGVDEGFNSGRTLPSINPSPIDTLTALVKEIQSSGEANPEIWKNCEGRWLQLFQLVEKQYQDQILGQQEQYQCQIQLIQDEIKALVQLQHRQSATQNAEDLLNDKPGDSALSGILNGGHSRSFVLHEPSSVPSGRVQGGRHQQRQEDPAVTLLLSSGYGTLSASEHSINKAEESNSTETTSREKNARPDPPPSGNLSHPLKSEVASEETNAQPESRERLLDGKTCGSLQSDPILPLDQSKANSQPLTSWAQKQQRRTQKSRAVQDQQLEDLSDRSSVGIQEAHTDARDEFRSSSAAQSSRLSYLRKRNDSPVSLVSEASGLTYWKLDENELYHPLPDSIDNGSYLFFQEGSMNLFNMQLPKDEQRRSVSLKEIYHSRQREDKNLQGRDSPSCSNRSAPQVLTLDPTLHMKPSDRITGFTSSPQFSSPSFPANPKASAARARPVSPDSMAEAPSQSHTDSDCTSNASSFSAAQVNGNHKYPSERTSVPNTSWTLPSTSCQASHPSRQHPFFCSGTQGYSLFHAAEEARRSPPPPRSSLDAQAAMRNSNVVGSLEKTASLSSLDDPVVLSLVRQNLREKHSRHIADLRAYYESEINSLKQKLDSASRPPNYDGLEKTNRSLLERCDHLERALTEASSRIRDLENKNRLLEKQLVDWPERYDMASATVQVLQQHLDEVKNSNKEKDNTVSKLKGRVRHLEEAFQNAYKVSDDKEVQMKKEHKMLQDLLMEYESLGKEHERVKDTLVSTENKLFDANAQISELKRIISKLEAQIRQLEHENIVKTRHAAQSHSQASGAGKTSAEVDVSRRKWLNPGADYSIFTGRPLEKDVSDSSRCYSPPEKDSAQKEGTPVREPQKRESPLTPVMKALIELDDIKGTEGRALRKSDISNSRFGSRRPTVSFVEGCSRESALEKGSSVLKKQRSLSPVGHRSSSLPPCTRKSTTVSTPTKRDTMITPLSAKSSPKRCPTENFSPGFNHLLGKEENSQTRFDVHLNEMGFVSASPSHSPRKRLQFMSQEAEVSHHSSNSGLRLDSRTESALQAVRQGMVSSQPTWEEDSEGHAAELLTPYETQLPYQARLESLAETERLFDELTREKQQIEAALSRIPGGGGRVTLQARLDEEALEDRLEKINRDLGSIRMTLKRFHVLRTSANL</sequence>
<dbReference type="EMBL" id="AHAT01005140">
    <property type="status" value="NOT_ANNOTATED_CDS"/>
    <property type="molecule type" value="Genomic_DNA"/>
</dbReference>
<organism evidence="2 3">
    <name type="scientific">Lepisosteus oculatus</name>
    <name type="common">Spotted gar</name>
    <dbReference type="NCBI Taxonomy" id="7918"/>
    <lineage>
        <taxon>Eukaryota</taxon>
        <taxon>Metazoa</taxon>
        <taxon>Chordata</taxon>
        <taxon>Craniata</taxon>
        <taxon>Vertebrata</taxon>
        <taxon>Euteleostomi</taxon>
        <taxon>Actinopterygii</taxon>
        <taxon>Neopterygii</taxon>
        <taxon>Holostei</taxon>
        <taxon>Semionotiformes</taxon>
        <taxon>Lepisosteidae</taxon>
        <taxon>Lepisosteus</taxon>
    </lineage>
</organism>
<feature type="compositionally biased region" description="Low complexity" evidence="1">
    <location>
        <begin position="32"/>
        <end position="46"/>
    </location>
</feature>
<feature type="compositionally biased region" description="Basic and acidic residues" evidence="1">
    <location>
        <begin position="20"/>
        <end position="31"/>
    </location>
</feature>
<feature type="region of interest" description="Disordered" evidence="1">
    <location>
        <begin position="982"/>
        <end position="1038"/>
    </location>
</feature>
<evidence type="ECO:0000313" key="2">
    <source>
        <dbReference type="Ensembl" id="ENSLOCP00000006829.1"/>
    </source>
</evidence>
<feature type="region of interest" description="Disordered" evidence="1">
    <location>
        <begin position="891"/>
        <end position="931"/>
    </location>
</feature>
<feature type="compositionally biased region" description="Polar residues" evidence="1">
    <location>
        <begin position="458"/>
        <end position="471"/>
    </location>
</feature>
<feature type="region of interest" description="Disordered" evidence="1">
    <location>
        <begin position="1"/>
        <end position="52"/>
    </location>
</feature>
<reference evidence="3" key="1">
    <citation type="submission" date="2011-12" db="EMBL/GenBank/DDBJ databases">
        <title>The Draft Genome of Lepisosteus oculatus.</title>
        <authorList>
            <consortium name="The Broad Institute Genome Assembly &amp; Analysis Group"/>
            <consortium name="Computational R&amp;D Group"/>
            <consortium name="and Sequencing Platform"/>
            <person name="Di Palma F."/>
            <person name="Alfoldi J."/>
            <person name="Johnson J."/>
            <person name="Berlin A."/>
            <person name="Gnerre S."/>
            <person name="Jaffe D."/>
            <person name="MacCallum I."/>
            <person name="Young S."/>
            <person name="Walker B.J."/>
            <person name="Lander E.S."/>
            <person name="Lindblad-Toh K."/>
        </authorList>
    </citation>
    <scope>NUCLEOTIDE SEQUENCE [LARGE SCALE GENOMIC DNA]</scope>
</reference>
<dbReference type="SUPFAM" id="SSF57997">
    <property type="entry name" value="Tropomyosin"/>
    <property type="match status" value="1"/>
</dbReference>
<feature type="compositionally biased region" description="Polar residues" evidence="1">
    <location>
        <begin position="1"/>
        <end position="16"/>
    </location>
</feature>